<comment type="caution">
    <text evidence="1">The sequence shown here is derived from an EMBL/GenBank/DDBJ whole genome shotgun (WGS) entry which is preliminary data.</text>
</comment>
<dbReference type="PANTHER" id="PTHR46890">
    <property type="entry name" value="NON-LTR RETROLELEMENT REVERSE TRANSCRIPTASE-LIKE PROTEIN-RELATED"/>
    <property type="match status" value="1"/>
</dbReference>
<evidence type="ECO:0000313" key="2">
    <source>
        <dbReference type="Proteomes" id="UP001358586"/>
    </source>
</evidence>
<dbReference type="InterPro" id="IPR052343">
    <property type="entry name" value="Retrotransposon-Effector_Assoc"/>
</dbReference>
<accession>A0ABR0N620</accession>
<organism evidence="1 2">
    <name type="scientific">Gossypium arboreum</name>
    <name type="common">Tree cotton</name>
    <name type="synonym">Gossypium nanking</name>
    <dbReference type="NCBI Taxonomy" id="29729"/>
    <lineage>
        <taxon>Eukaryota</taxon>
        <taxon>Viridiplantae</taxon>
        <taxon>Streptophyta</taxon>
        <taxon>Embryophyta</taxon>
        <taxon>Tracheophyta</taxon>
        <taxon>Spermatophyta</taxon>
        <taxon>Magnoliopsida</taxon>
        <taxon>eudicotyledons</taxon>
        <taxon>Gunneridae</taxon>
        <taxon>Pentapetalae</taxon>
        <taxon>rosids</taxon>
        <taxon>malvids</taxon>
        <taxon>Malvales</taxon>
        <taxon>Malvaceae</taxon>
        <taxon>Malvoideae</taxon>
        <taxon>Gossypium</taxon>
    </lineage>
</organism>
<sequence>MDCITKEYFLGLFSTWGVSNVDHILSRVERCMIDDMNNVLADEYGKEELVTAMKVMGQTKALGANGFLVLFYQKSWYIISKDVGVFCLEIFNNGKSLVRLNNTYVALILNVVHHINITNFRPLSLCKVLYKIIAKTIANRLRNILDLCIDEAQCEFVLRSKGLSTKWRTLLESSGSRRAMINVASISVNNSVCAHLRRNGAWV</sequence>
<gene>
    <name evidence="1" type="ORF">PVK06_040375</name>
</gene>
<reference evidence="1 2" key="1">
    <citation type="submission" date="2023-03" db="EMBL/GenBank/DDBJ databases">
        <title>WGS of Gossypium arboreum.</title>
        <authorList>
            <person name="Yu D."/>
        </authorList>
    </citation>
    <scope>NUCLEOTIDE SEQUENCE [LARGE SCALE GENOMIC DNA]</scope>
    <source>
        <tissue evidence="1">Leaf</tissue>
    </source>
</reference>
<dbReference type="EMBL" id="JARKNE010000011">
    <property type="protein sequence ID" value="KAK5785758.1"/>
    <property type="molecule type" value="Genomic_DNA"/>
</dbReference>
<protein>
    <recommendedName>
        <fullName evidence="3">Reverse transcriptase</fullName>
    </recommendedName>
</protein>
<name>A0ABR0N620_GOSAR</name>
<keyword evidence="2" id="KW-1185">Reference proteome</keyword>
<evidence type="ECO:0008006" key="3">
    <source>
        <dbReference type="Google" id="ProtNLM"/>
    </source>
</evidence>
<evidence type="ECO:0000313" key="1">
    <source>
        <dbReference type="EMBL" id="KAK5785758.1"/>
    </source>
</evidence>
<dbReference type="PANTHER" id="PTHR46890:SF48">
    <property type="entry name" value="RNA-DIRECTED DNA POLYMERASE"/>
    <property type="match status" value="1"/>
</dbReference>
<proteinExistence type="predicted"/>
<dbReference type="Proteomes" id="UP001358586">
    <property type="component" value="Chromosome 11"/>
</dbReference>